<organism evidence="2 3">
    <name type="scientific">Theileria orientalis strain Shintoku</name>
    <dbReference type="NCBI Taxonomy" id="869250"/>
    <lineage>
        <taxon>Eukaryota</taxon>
        <taxon>Sar</taxon>
        <taxon>Alveolata</taxon>
        <taxon>Apicomplexa</taxon>
        <taxon>Aconoidasida</taxon>
        <taxon>Piroplasmida</taxon>
        <taxon>Theileriidae</taxon>
        <taxon>Theileria</taxon>
    </lineage>
</organism>
<accession>J4C8V2</accession>
<reference evidence="2 3" key="1">
    <citation type="journal article" date="2012" name="MBio">
        <title>Comparative genome analysis of three eukaryotic parasites with differing abilities to transform leukocytes reveals key mediators of Theileria-induced leukocyte transformation.</title>
        <authorList>
            <person name="Hayashida K."/>
            <person name="Hara Y."/>
            <person name="Abe T."/>
            <person name="Yamasaki C."/>
            <person name="Toyoda A."/>
            <person name="Kosuge T."/>
            <person name="Suzuki Y."/>
            <person name="Sato Y."/>
            <person name="Kawashima S."/>
            <person name="Katayama T."/>
            <person name="Wakaguri H."/>
            <person name="Inoue N."/>
            <person name="Homma K."/>
            <person name="Tada-Umezaki M."/>
            <person name="Yagi Y."/>
            <person name="Fujii Y."/>
            <person name="Habara T."/>
            <person name="Kanehisa M."/>
            <person name="Watanabe H."/>
            <person name="Ito K."/>
            <person name="Gojobori T."/>
            <person name="Sugawara H."/>
            <person name="Imanishi T."/>
            <person name="Weir W."/>
            <person name="Gardner M."/>
            <person name="Pain A."/>
            <person name="Shiels B."/>
            <person name="Hattori M."/>
            <person name="Nene V."/>
            <person name="Sugimoto C."/>
        </authorList>
    </citation>
    <scope>NUCLEOTIDE SEQUENCE [LARGE SCALE GENOMIC DNA]</scope>
    <source>
        <strain evidence="2 3">Shintoku</strain>
    </source>
</reference>
<evidence type="ECO:0000313" key="2">
    <source>
        <dbReference type="EMBL" id="BAM41433.1"/>
    </source>
</evidence>
<dbReference type="VEuPathDB" id="PiroplasmaDB:TOT_030000694"/>
<dbReference type="RefSeq" id="XP_009691734.1">
    <property type="nucleotide sequence ID" value="XM_009693439.1"/>
</dbReference>
<dbReference type="GO" id="GO:0005852">
    <property type="term" value="C:eukaryotic translation initiation factor 3 complex"/>
    <property type="evidence" value="ECO:0007669"/>
    <property type="project" value="InterPro"/>
</dbReference>
<feature type="compositionally biased region" description="Basic and acidic residues" evidence="1">
    <location>
        <begin position="10"/>
        <end position="32"/>
    </location>
</feature>
<dbReference type="AlphaFoldDB" id="J4C8V2"/>
<evidence type="ECO:0000256" key="1">
    <source>
        <dbReference type="SAM" id="MobiDB-lite"/>
    </source>
</evidence>
<dbReference type="Proteomes" id="UP000003786">
    <property type="component" value="Chromosome 3"/>
</dbReference>
<dbReference type="EMBL" id="AP011948">
    <property type="protein sequence ID" value="BAM41433.1"/>
    <property type="molecule type" value="Genomic_DNA"/>
</dbReference>
<evidence type="ECO:0000313" key="3">
    <source>
        <dbReference type="Proteomes" id="UP000003786"/>
    </source>
</evidence>
<dbReference type="Pfam" id="PF08597">
    <property type="entry name" value="eIF3_subunit"/>
    <property type="match status" value="1"/>
</dbReference>
<proteinExistence type="predicted"/>
<gene>
    <name evidence="2" type="ORF">TOT_030000694</name>
</gene>
<dbReference type="GeneID" id="20715853"/>
<dbReference type="KEGG" id="tot:TOT_030000694"/>
<sequence length="224" mass="25534">MIDNDLESWEAYRDSDQEDADPAKDASLEELSDKLKSQKLSEDSDLHFTNDLFSGYSNIKPESSDNLFSTNAIKQIALADPFSQIELKCLKDCETTSKKLSQKIDASPAKSGVWLQFLDILLQACEKKMDIKDLQTYKRKVENFIKAKEATHRDKSFNKKKPNGTVSCPDPCVDIPAGKNYQDELDMLYGELSDTDEQFRRALCERAQDSPIQALFRPSQRHPR</sequence>
<name>J4C8V2_THEOR</name>
<dbReference type="eggNOG" id="ENOG502S7V4">
    <property type="taxonomic scope" value="Eukaryota"/>
</dbReference>
<keyword evidence="3" id="KW-1185">Reference proteome</keyword>
<dbReference type="OMA" id="DCEQFAT"/>
<dbReference type="InterPro" id="IPR013906">
    <property type="entry name" value="eIF3j"/>
</dbReference>
<protein>
    <submittedName>
        <fullName evidence="2">Uncharacterized protein</fullName>
    </submittedName>
</protein>
<feature type="region of interest" description="Disordered" evidence="1">
    <location>
        <begin position="1"/>
        <end position="32"/>
    </location>
</feature>
<dbReference type="GO" id="GO:0003743">
    <property type="term" value="F:translation initiation factor activity"/>
    <property type="evidence" value="ECO:0007669"/>
    <property type="project" value="InterPro"/>
</dbReference>
<dbReference type="OrthoDB" id="20381at2759"/>